<dbReference type="Pfam" id="PF03203">
    <property type="entry name" value="MerC"/>
    <property type="match status" value="1"/>
</dbReference>
<feature type="transmembrane region" description="Helical" evidence="1">
    <location>
        <begin position="21"/>
        <end position="47"/>
    </location>
</feature>
<keyword evidence="1" id="KW-0812">Transmembrane</keyword>
<dbReference type="GO" id="GO:0016020">
    <property type="term" value="C:membrane"/>
    <property type="evidence" value="ECO:0007669"/>
    <property type="project" value="InterPro"/>
</dbReference>
<accession>A0A1G7KR76</accession>
<sequence length="156" mass="16984">MLHLNYICSMDHHKTSARLDSIGITASTLCAIHCAAMPLLFTSLPLLGLGFLANAWVEWGMIIFALIIGTYSIGLSYLRAHRRPLPLILLVGGFAIIMLGHAFIHGWPEAIVVPAGGLLIAVAHFVNYKCTGDCSLTASPQPSPKERERKSIFKTM</sequence>
<gene>
    <name evidence="2" type="ORF">SAMN05216464_11754</name>
</gene>
<proteinExistence type="predicted"/>
<name>A0A1G7KR76_9SPHI</name>
<dbReference type="GO" id="GO:0015097">
    <property type="term" value="F:mercury ion transmembrane transporter activity"/>
    <property type="evidence" value="ECO:0007669"/>
    <property type="project" value="InterPro"/>
</dbReference>
<evidence type="ECO:0000313" key="2">
    <source>
        <dbReference type="EMBL" id="SDF39738.1"/>
    </source>
</evidence>
<dbReference type="InterPro" id="IPR004891">
    <property type="entry name" value="Mercury-R_MerC"/>
</dbReference>
<dbReference type="EMBL" id="FNAI01000017">
    <property type="protein sequence ID" value="SDF39738.1"/>
    <property type="molecule type" value="Genomic_DNA"/>
</dbReference>
<evidence type="ECO:0000256" key="1">
    <source>
        <dbReference type="SAM" id="Phobius"/>
    </source>
</evidence>
<evidence type="ECO:0000313" key="3">
    <source>
        <dbReference type="Proteomes" id="UP000199072"/>
    </source>
</evidence>
<keyword evidence="1" id="KW-1133">Transmembrane helix</keyword>
<feature type="transmembrane region" description="Helical" evidence="1">
    <location>
        <begin position="59"/>
        <end position="78"/>
    </location>
</feature>
<dbReference type="AlphaFoldDB" id="A0A1G7KR76"/>
<keyword evidence="3" id="KW-1185">Reference proteome</keyword>
<dbReference type="STRING" id="1391627.SAMN05216464_11754"/>
<keyword evidence="1" id="KW-0472">Membrane</keyword>
<reference evidence="2 3" key="1">
    <citation type="submission" date="2016-10" db="EMBL/GenBank/DDBJ databases">
        <authorList>
            <person name="de Groot N.N."/>
        </authorList>
    </citation>
    <scope>NUCLEOTIDE SEQUENCE [LARGE SCALE GENOMIC DNA]</scope>
    <source>
        <strain evidence="2 3">47C3B</strain>
    </source>
</reference>
<feature type="transmembrane region" description="Helical" evidence="1">
    <location>
        <begin position="85"/>
        <end position="104"/>
    </location>
</feature>
<dbReference type="Proteomes" id="UP000199072">
    <property type="component" value="Unassembled WGS sequence"/>
</dbReference>
<feature type="transmembrane region" description="Helical" evidence="1">
    <location>
        <begin position="110"/>
        <end position="128"/>
    </location>
</feature>
<protein>
    <submittedName>
        <fullName evidence="2">MerC mercury resistance protein</fullName>
    </submittedName>
</protein>
<organism evidence="2 3">
    <name type="scientific">Mucilaginibacter pineti</name>
    <dbReference type="NCBI Taxonomy" id="1391627"/>
    <lineage>
        <taxon>Bacteria</taxon>
        <taxon>Pseudomonadati</taxon>
        <taxon>Bacteroidota</taxon>
        <taxon>Sphingobacteriia</taxon>
        <taxon>Sphingobacteriales</taxon>
        <taxon>Sphingobacteriaceae</taxon>
        <taxon>Mucilaginibacter</taxon>
    </lineage>
</organism>